<keyword evidence="2 6" id="KW-0436">Ligase</keyword>
<dbReference type="InterPro" id="IPR004364">
    <property type="entry name" value="Aa-tRNA-synt_II"/>
</dbReference>
<dbReference type="GO" id="GO:0005829">
    <property type="term" value="C:cytosol"/>
    <property type="evidence" value="ECO:0007669"/>
    <property type="project" value="TreeGrafter"/>
</dbReference>
<keyword evidence="4" id="KW-0067">ATP-binding</keyword>
<dbReference type="GO" id="GO:0004815">
    <property type="term" value="F:aspartate-tRNA ligase activity"/>
    <property type="evidence" value="ECO:0007669"/>
    <property type="project" value="InterPro"/>
</dbReference>
<dbReference type="PANTHER" id="PTHR43450:SF4">
    <property type="entry name" value="ASPARTATE--TRNA LIGASE"/>
    <property type="match status" value="1"/>
</dbReference>
<dbReference type="Proteomes" id="UP000076584">
    <property type="component" value="Unassembled WGS sequence"/>
</dbReference>
<evidence type="ECO:0000256" key="1">
    <source>
        <dbReference type="ARBA" id="ARBA00022490"/>
    </source>
</evidence>
<evidence type="ECO:0000256" key="3">
    <source>
        <dbReference type="ARBA" id="ARBA00022741"/>
    </source>
</evidence>
<dbReference type="Pfam" id="PF00152">
    <property type="entry name" value="tRNA-synt_2"/>
    <property type="match status" value="1"/>
</dbReference>
<feature type="domain" description="Aminoacyl-transfer RNA synthetases class-II family profile" evidence="5">
    <location>
        <begin position="176"/>
        <end position="490"/>
    </location>
</feature>
<dbReference type="InterPro" id="IPR004523">
    <property type="entry name" value="Asp-tRNA_synthase_2"/>
</dbReference>
<dbReference type="STRING" id="1573173.A0A162P2V9"/>
<dbReference type="InterPro" id="IPR006195">
    <property type="entry name" value="aa-tRNA-synth_II"/>
</dbReference>
<dbReference type="GO" id="GO:0003723">
    <property type="term" value="F:RNA binding"/>
    <property type="evidence" value="ECO:0007669"/>
    <property type="project" value="TreeGrafter"/>
</dbReference>
<dbReference type="Gene3D" id="3.30.930.10">
    <property type="entry name" value="Bira Bifunctional Protein, Domain 2"/>
    <property type="match status" value="1"/>
</dbReference>
<evidence type="ECO:0000313" key="6">
    <source>
        <dbReference type="EMBL" id="KZL86617.1"/>
    </source>
</evidence>
<keyword evidence="7" id="KW-1185">Reference proteome</keyword>
<evidence type="ECO:0000313" key="7">
    <source>
        <dbReference type="Proteomes" id="UP000076584"/>
    </source>
</evidence>
<evidence type="ECO:0000256" key="2">
    <source>
        <dbReference type="ARBA" id="ARBA00022598"/>
    </source>
</evidence>
<dbReference type="InterPro" id="IPR045864">
    <property type="entry name" value="aa-tRNA-synth_II/BPL/LPL"/>
</dbReference>
<protein>
    <submittedName>
        <fullName evidence="6">Aspartate-trna ligase</fullName>
    </submittedName>
</protein>
<evidence type="ECO:0000259" key="5">
    <source>
        <dbReference type="PROSITE" id="PS50862"/>
    </source>
</evidence>
<keyword evidence="3" id="KW-0547">Nucleotide-binding</keyword>
<dbReference type="SUPFAM" id="SSF55681">
    <property type="entry name" value="Class II aaRS and biotin synthetases"/>
    <property type="match status" value="1"/>
</dbReference>
<keyword evidence="1" id="KW-0963">Cytoplasm</keyword>
<dbReference type="PROSITE" id="PS50862">
    <property type="entry name" value="AA_TRNA_LIGASE_II"/>
    <property type="match status" value="1"/>
</dbReference>
<dbReference type="EMBL" id="LFIW01000407">
    <property type="protein sequence ID" value="KZL86617.1"/>
    <property type="molecule type" value="Genomic_DNA"/>
</dbReference>
<gene>
    <name evidence="6" type="ORF">CI238_08676</name>
</gene>
<comment type="caution">
    <text evidence="6">The sequence shown here is derived from an EMBL/GenBank/DDBJ whole genome shotgun (WGS) entry which is preliminary data.</text>
</comment>
<dbReference type="GO" id="GO:0005524">
    <property type="term" value="F:ATP binding"/>
    <property type="evidence" value="ECO:0007669"/>
    <property type="project" value="InterPro"/>
</dbReference>
<evidence type="ECO:0000256" key="4">
    <source>
        <dbReference type="ARBA" id="ARBA00022840"/>
    </source>
</evidence>
<reference evidence="6 7" key="1">
    <citation type="submission" date="2015-06" db="EMBL/GenBank/DDBJ databases">
        <title>Survival trade-offs in plant roots during colonization by closely related pathogenic and mutualistic fungi.</title>
        <authorList>
            <person name="Hacquard S."/>
            <person name="Kracher B."/>
            <person name="Hiruma K."/>
            <person name="Weinman A."/>
            <person name="Muench P."/>
            <person name="Garrido Oter R."/>
            <person name="Ver Loren van Themaat E."/>
            <person name="Dallerey J.-F."/>
            <person name="Damm U."/>
            <person name="Henrissat B."/>
            <person name="Lespinet O."/>
            <person name="Thon M."/>
            <person name="Kemen E."/>
            <person name="McHardy A.C."/>
            <person name="Schulze-Lefert P."/>
            <person name="O'Connell R.J."/>
        </authorList>
    </citation>
    <scope>NUCLEOTIDE SEQUENCE [LARGE SCALE GENOMIC DNA]</scope>
    <source>
        <strain evidence="6 7">MAFF 238704</strain>
    </source>
</reference>
<name>A0A162P2V9_COLIC</name>
<dbReference type="PANTHER" id="PTHR43450">
    <property type="entry name" value="ASPARTYL-TRNA SYNTHETASE"/>
    <property type="match status" value="1"/>
</dbReference>
<proteinExistence type="predicted"/>
<dbReference type="GO" id="GO:0017101">
    <property type="term" value="C:aminoacyl-tRNA synthetase multienzyme complex"/>
    <property type="evidence" value="ECO:0007669"/>
    <property type="project" value="TreeGrafter"/>
</dbReference>
<organism evidence="6 7">
    <name type="scientific">Colletotrichum incanum</name>
    <name type="common">Soybean anthracnose fungus</name>
    <dbReference type="NCBI Taxonomy" id="1573173"/>
    <lineage>
        <taxon>Eukaryota</taxon>
        <taxon>Fungi</taxon>
        <taxon>Dikarya</taxon>
        <taxon>Ascomycota</taxon>
        <taxon>Pezizomycotina</taxon>
        <taxon>Sordariomycetes</taxon>
        <taxon>Hypocreomycetidae</taxon>
        <taxon>Glomerellales</taxon>
        <taxon>Glomerellaceae</taxon>
        <taxon>Colletotrichum</taxon>
        <taxon>Colletotrichum spaethianum species complex</taxon>
    </lineage>
</organism>
<sequence length="490" mass="54592">MICEDQSGNGSSFSLGKTVPSITGGNILLHSHAYGHHKVFDARVQSRTGTHFDSTVTILLRRQGTFIKAILDSSSTSIESLKAAQALKPESLVRLSGSFHTAHQSGQIQVAPEVAIFKVTNLVVLSTAKVALSEGTNLHGAPDETAPLREPRFAMIETRLDNRLLDGRVASTSAIFKIFSGVHELAVEFLSARDFYHVPTPSLVSYGYPGEDDDFFSVPYFDRTTRLAPTGEVHLGMALSADMERVYDFHSVFRREPHSDGRHLTEFTMLELVFNLQNDWTEILELAGNLLVSLIRSLQEREKYKMLIQSAKRLYPSADSFKLGLTDDGKLIRVTFSEAKLIIRDLLGLQSHDEDDFTRGEEAALGRFIASEESHLGPPTDVFVITHFPRHLRACNLYPSENGDNTTQSFDVILRGQEIVTGCRLLHSHEDLLSAFETRSPPIDTTSPEWRPFLTAHEIVGINRFVQGFMGLADIRETVLFPRDAARLEP</sequence>
<accession>A0A162P2V9</accession>
<dbReference type="AlphaFoldDB" id="A0A162P2V9"/>
<dbReference type="GO" id="GO:0006422">
    <property type="term" value="P:aspartyl-tRNA aminoacylation"/>
    <property type="evidence" value="ECO:0007669"/>
    <property type="project" value="InterPro"/>
</dbReference>